<dbReference type="InterPro" id="IPR050613">
    <property type="entry name" value="Sec_Metabolite_Reg"/>
</dbReference>
<evidence type="ECO:0000256" key="4">
    <source>
        <dbReference type="ARBA" id="ARBA00023242"/>
    </source>
</evidence>
<evidence type="ECO:0000313" key="8">
    <source>
        <dbReference type="Proteomes" id="UP000325579"/>
    </source>
</evidence>
<dbReference type="SMART" id="SM00906">
    <property type="entry name" value="Fungal_trans"/>
    <property type="match status" value="1"/>
</dbReference>
<dbReference type="PANTHER" id="PTHR31001:SF57">
    <property type="entry name" value="ZN(II)2CYS6 TRANSCRIPTION FACTOR (EUROFUNG)"/>
    <property type="match status" value="1"/>
</dbReference>
<dbReference type="InterPro" id="IPR007219">
    <property type="entry name" value="XnlR_reg_dom"/>
</dbReference>
<dbReference type="GO" id="GO:0003677">
    <property type="term" value="F:DNA binding"/>
    <property type="evidence" value="ECO:0007669"/>
    <property type="project" value="InterPro"/>
</dbReference>
<sequence length="503" mass="57225">MYFIYTTFTRLPSNKSIQIEQLLSHHHESGNHSSNEQQKHEQADPEGTTFFAEIDNLYRSSRRTLLSHVPPRYMAETFIKCYFDAIEPAHQVLQSGSFLDEVSSFWSRPGAADDSWLAKFFATLALGSLLHCSCQSTETSAEQLPNTLYGVAHSCLRRTPYMAQPNRDNIRTLCLLVIFRQLTSLFCVESDGLWPVTGLIVRLAISLGVHKSDPKNGSMGQAIPTADKKLWHAVLFLDLRQSLASGRPVMTPYSMYCHAEITDTANRDPQEKEQTTASSDCNGSHDFGDIGFGHLTLIYEVLELSSRAHSIPYDLVIAYDGRLRQLLGHYHRRVMASVPRPHQSDNTISRQHFEWPMINIFLRRVLLALHNPFCHRERAYAVYPTSYWSTLECCLSLLSEQNNLCQGGLELCGVSTFFYARLFRQEFYLAAVTISLRILEGESPIEPSNHCNCSKRARQTICDTLIACRDIWRAQKDISTCHRKCFESLDSVLQVIEIRDDLA</sequence>
<evidence type="ECO:0000256" key="5">
    <source>
        <dbReference type="SAM" id="MobiDB-lite"/>
    </source>
</evidence>
<dbReference type="Proteomes" id="UP000325579">
    <property type="component" value="Unassembled WGS sequence"/>
</dbReference>
<feature type="region of interest" description="Disordered" evidence="5">
    <location>
        <begin position="26"/>
        <end position="45"/>
    </location>
</feature>
<dbReference type="EMBL" id="ML736924">
    <property type="protein sequence ID" value="KAE8397072.1"/>
    <property type="molecule type" value="Genomic_DNA"/>
</dbReference>
<dbReference type="GO" id="GO:0005634">
    <property type="term" value="C:nucleus"/>
    <property type="evidence" value="ECO:0007669"/>
    <property type="project" value="UniProtKB-SubCell"/>
</dbReference>
<reference evidence="7 8" key="1">
    <citation type="submission" date="2019-04" db="EMBL/GenBank/DDBJ databases">
        <authorList>
            <consortium name="DOE Joint Genome Institute"/>
            <person name="Mondo S."/>
            <person name="Kjaerbolling I."/>
            <person name="Vesth T."/>
            <person name="Frisvad J.C."/>
            <person name="Nybo J.L."/>
            <person name="Theobald S."/>
            <person name="Kildgaard S."/>
            <person name="Isbrandt T."/>
            <person name="Kuo A."/>
            <person name="Sato A."/>
            <person name="Lyhne E.K."/>
            <person name="Kogle M.E."/>
            <person name="Wiebenga A."/>
            <person name="Kun R.S."/>
            <person name="Lubbers R.J."/>
            <person name="Makela M.R."/>
            <person name="Barry K."/>
            <person name="Chovatia M."/>
            <person name="Clum A."/>
            <person name="Daum C."/>
            <person name="Haridas S."/>
            <person name="He G."/>
            <person name="LaButti K."/>
            <person name="Lipzen A."/>
            <person name="Riley R."/>
            <person name="Salamov A."/>
            <person name="Simmons B.A."/>
            <person name="Magnuson J.K."/>
            <person name="Henrissat B."/>
            <person name="Mortensen U.H."/>
            <person name="Larsen T.O."/>
            <person name="Devries R.P."/>
            <person name="Grigoriev I.V."/>
            <person name="Machida M."/>
            <person name="Baker S.E."/>
            <person name="Andersen M.R."/>
            <person name="Cantor M.N."/>
            <person name="Hua S.X."/>
        </authorList>
    </citation>
    <scope>NUCLEOTIDE SEQUENCE [LARGE SCALE GENOMIC DNA]</scope>
    <source>
        <strain evidence="7 8">CBS 119388</strain>
    </source>
</reference>
<proteinExistence type="predicted"/>
<organism evidence="7 8">
    <name type="scientific">Aspergillus pseudonomiae</name>
    <dbReference type="NCBI Taxonomy" id="1506151"/>
    <lineage>
        <taxon>Eukaryota</taxon>
        <taxon>Fungi</taxon>
        <taxon>Dikarya</taxon>
        <taxon>Ascomycota</taxon>
        <taxon>Pezizomycotina</taxon>
        <taxon>Eurotiomycetes</taxon>
        <taxon>Eurotiomycetidae</taxon>
        <taxon>Eurotiales</taxon>
        <taxon>Aspergillaceae</taxon>
        <taxon>Aspergillus</taxon>
        <taxon>Aspergillus subgen. Circumdati</taxon>
    </lineage>
</organism>
<accession>A0A5N7CS54</accession>
<dbReference type="RefSeq" id="XP_031934391.1">
    <property type="nucleotide sequence ID" value="XM_032088538.1"/>
</dbReference>
<dbReference type="PANTHER" id="PTHR31001">
    <property type="entry name" value="UNCHARACTERIZED TRANSCRIPTIONAL REGULATORY PROTEIN"/>
    <property type="match status" value="1"/>
</dbReference>
<dbReference type="GO" id="GO:0008270">
    <property type="term" value="F:zinc ion binding"/>
    <property type="evidence" value="ECO:0007669"/>
    <property type="project" value="InterPro"/>
</dbReference>
<evidence type="ECO:0000256" key="3">
    <source>
        <dbReference type="ARBA" id="ARBA00023163"/>
    </source>
</evidence>
<evidence type="ECO:0000256" key="1">
    <source>
        <dbReference type="ARBA" id="ARBA00004123"/>
    </source>
</evidence>
<evidence type="ECO:0000256" key="2">
    <source>
        <dbReference type="ARBA" id="ARBA00023015"/>
    </source>
</evidence>
<evidence type="ECO:0000313" key="7">
    <source>
        <dbReference type="EMBL" id="KAE8397072.1"/>
    </source>
</evidence>
<gene>
    <name evidence="7" type="ORF">BDV37DRAFT_289735</name>
</gene>
<keyword evidence="2" id="KW-0805">Transcription regulation</keyword>
<dbReference type="CDD" id="cd12148">
    <property type="entry name" value="fungal_TF_MHR"/>
    <property type="match status" value="1"/>
</dbReference>
<keyword evidence="4" id="KW-0539">Nucleus</keyword>
<dbReference type="OrthoDB" id="4337792at2759"/>
<keyword evidence="3" id="KW-0804">Transcription</keyword>
<dbReference type="GeneID" id="43673229"/>
<protein>
    <recommendedName>
        <fullName evidence="6">Xylanolytic transcriptional activator regulatory domain-containing protein</fullName>
    </recommendedName>
</protein>
<keyword evidence="8" id="KW-1185">Reference proteome</keyword>
<dbReference type="Pfam" id="PF04082">
    <property type="entry name" value="Fungal_trans"/>
    <property type="match status" value="1"/>
</dbReference>
<name>A0A5N7CS54_9EURO</name>
<feature type="domain" description="Xylanolytic transcriptional activator regulatory" evidence="6">
    <location>
        <begin position="193"/>
        <end position="268"/>
    </location>
</feature>
<evidence type="ECO:0000259" key="6">
    <source>
        <dbReference type="SMART" id="SM00906"/>
    </source>
</evidence>
<comment type="subcellular location">
    <subcellularLocation>
        <location evidence="1">Nucleus</location>
    </subcellularLocation>
</comment>
<dbReference type="GO" id="GO:0006351">
    <property type="term" value="P:DNA-templated transcription"/>
    <property type="evidence" value="ECO:0007669"/>
    <property type="project" value="InterPro"/>
</dbReference>
<dbReference type="AlphaFoldDB" id="A0A5N7CS54"/>